<evidence type="ECO:0000313" key="1">
    <source>
        <dbReference type="EMBL" id="ANE51229.1"/>
    </source>
</evidence>
<dbReference type="PATRIC" id="fig|1492898.3.peg.2724"/>
<organism evidence="1 2">
    <name type="scientific">Flavisolibacter tropicus</name>
    <dbReference type="NCBI Taxonomy" id="1492898"/>
    <lineage>
        <taxon>Bacteria</taxon>
        <taxon>Pseudomonadati</taxon>
        <taxon>Bacteroidota</taxon>
        <taxon>Chitinophagia</taxon>
        <taxon>Chitinophagales</taxon>
        <taxon>Chitinophagaceae</taxon>
        <taxon>Flavisolibacter</taxon>
    </lineage>
</organism>
<dbReference type="SUPFAM" id="SSF55781">
    <property type="entry name" value="GAF domain-like"/>
    <property type="match status" value="1"/>
</dbReference>
<proteinExistence type="predicted"/>
<gene>
    <name evidence="1" type="ORF">SY85_12640</name>
</gene>
<protein>
    <recommendedName>
        <fullName evidence="3">GAF domain-containing protein</fullName>
    </recommendedName>
</protein>
<evidence type="ECO:0008006" key="3">
    <source>
        <dbReference type="Google" id="ProtNLM"/>
    </source>
</evidence>
<dbReference type="STRING" id="1492898.SY85_12640"/>
<reference evidence="1 2" key="2">
    <citation type="journal article" date="2016" name="Int. J. Syst. Evol. Microbiol.">
        <title>Flavisolibacter tropicus sp. nov., isolated from tropical soil.</title>
        <authorList>
            <person name="Lee J.J."/>
            <person name="Kang M.S."/>
            <person name="Kim G.S."/>
            <person name="Lee C.S."/>
            <person name="Lim S."/>
            <person name="Lee J."/>
            <person name="Roh S.H."/>
            <person name="Kang H."/>
            <person name="Ha J.M."/>
            <person name="Bae S."/>
            <person name="Jung H.Y."/>
            <person name="Kim M.K."/>
        </authorList>
    </citation>
    <scope>NUCLEOTIDE SEQUENCE [LARGE SCALE GENOMIC DNA]</scope>
    <source>
        <strain evidence="1 2">LCS9</strain>
    </source>
</reference>
<dbReference type="OrthoDB" id="627374at2"/>
<accession>A0A172TVW8</accession>
<dbReference type="RefSeq" id="WP_066405027.1">
    <property type="nucleotide sequence ID" value="NZ_CP011390.1"/>
</dbReference>
<evidence type="ECO:0000313" key="2">
    <source>
        <dbReference type="Proteomes" id="UP000077177"/>
    </source>
</evidence>
<keyword evidence="2" id="KW-1185">Reference proteome</keyword>
<name>A0A172TVW8_9BACT</name>
<dbReference type="KEGG" id="fla:SY85_12640"/>
<dbReference type="AlphaFoldDB" id="A0A172TVW8"/>
<reference evidence="2" key="1">
    <citation type="submission" date="2015-01" db="EMBL/GenBank/DDBJ databases">
        <title>Flavisolibacter sp./LCS9/ whole genome sequencing.</title>
        <authorList>
            <person name="Kim M.K."/>
            <person name="Srinivasan S."/>
            <person name="Lee J.-J."/>
        </authorList>
    </citation>
    <scope>NUCLEOTIDE SEQUENCE [LARGE SCALE GENOMIC DNA]</scope>
    <source>
        <strain evidence="2">LCS9</strain>
    </source>
</reference>
<sequence>MVNTNYNFNSVLSLKPLITVLKRMIAEGKLGAKRLYQGIINDIEANPVLLEPIDDETVLQEHYELIETLLSTIFTPSTGAMEGMYAIAFPFRSETVYTSPSFKEQFLPNDSREIVVPDNRTNYSIAKASLNLAYNLIMRKFYSWDVAAIATSVHTFPDKETGLTKYLELRLNAQFVDVNLDNDKFKLPTNYTAQRSLDMDELRKTFPLENFRFEGLVVIDVTDVTSEQVIAEIKNTLLNVNAISDVAVYEQMQTHIQTFLGLKDVTVGITPFIKINDHYIYSEQYYRNSLLFKTHRSQAEKYSITQLAKQIFETTDQPLLYTDLTEQNSKQHELLKYYNEQGARSLILCPLKGNEGELIGLLDITSEQPARLKYNHLVKIHSAMQLFSLALEKNIQSLESQINKTIKEHFTAIQPAVEWLFTEAAFQYLQMMQENDSAKIPSISFEDVYPLYAVIDVRNSSVERNNSIQLDLLEQLQLVHQVLEKAAAILEFPLLKEIRYKVNKYIAASSEQLLSDDELMIYDFLQKDVEELFTHLHLTQPELHKLIDNYRGALDPQKNIVYHHRKKYEDTLTIINNALDRFVDREQAQAQKFYPHYFERYMTDGIEFNIYIGQSMAPNRPFHEMYVGNLKLWQLLMLVKAARLTHALEKRLPLPLQTTQLILAHSIPLSISFRRKERKFDVDGAYNIRYEIVKKRIDKVHLLDSDERLTQPGKIAIVYSQQKELNEYLAYIEYLQSENLLIGDVEHLELEELQGISGLKAIRVDVNLEGDQSPTIAEAAKVAAKTVLRK</sequence>
<dbReference type="Proteomes" id="UP000077177">
    <property type="component" value="Chromosome"/>
</dbReference>
<dbReference type="EMBL" id="CP011390">
    <property type="protein sequence ID" value="ANE51229.1"/>
    <property type="molecule type" value="Genomic_DNA"/>
</dbReference>